<comment type="caution">
    <text evidence="1">The sequence shown here is derived from an EMBL/GenBank/DDBJ whole genome shotgun (WGS) entry which is preliminary data.</text>
</comment>
<dbReference type="EMBL" id="CAXHTB010000011">
    <property type="protein sequence ID" value="CAL0315523.1"/>
    <property type="molecule type" value="Genomic_DNA"/>
</dbReference>
<gene>
    <name evidence="1" type="ORF">LLUT_LOCUS16583</name>
</gene>
<dbReference type="AlphaFoldDB" id="A0AAV1X1S1"/>
<reference evidence="1 2" key="1">
    <citation type="submission" date="2024-03" db="EMBL/GenBank/DDBJ databases">
        <authorList>
            <person name="Martinez-Hernandez J."/>
        </authorList>
    </citation>
    <scope>NUCLEOTIDE SEQUENCE [LARGE SCALE GENOMIC DNA]</scope>
</reference>
<protein>
    <submittedName>
        <fullName evidence="1">Uncharacterized protein</fullName>
    </submittedName>
</protein>
<keyword evidence="2" id="KW-1185">Reference proteome</keyword>
<accession>A0AAV1X1S1</accession>
<dbReference type="Proteomes" id="UP001497480">
    <property type="component" value="Unassembled WGS sequence"/>
</dbReference>
<name>A0AAV1X1S1_LUPLU</name>
<evidence type="ECO:0000313" key="1">
    <source>
        <dbReference type="EMBL" id="CAL0315523.1"/>
    </source>
</evidence>
<organism evidence="1 2">
    <name type="scientific">Lupinus luteus</name>
    <name type="common">European yellow lupine</name>
    <dbReference type="NCBI Taxonomy" id="3873"/>
    <lineage>
        <taxon>Eukaryota</taxon>
        <taxon>Viridiplantae</taxon>
        <taxon>Streptophyta</taxon>
        <taxon>Embryophyta</taxon>
        <taxon>Tracheophyta</taxon>
        <taxon>Spermatophyta</taxon>
        <taxon>Magnoliopsida</taxon>
        <taxon>eudicotyledons</taxon>
        <taxon>Gunneridae</taxon>
        <taxon>Pentapetalae</taxon>
        <taxon>rosids</taxon>
        <taxon>fabids</taxon>
        <taxon>Fabales</taxon>
        <taxon>Fabaceae</taxon>
        <taxon>Papilionoideae</taxon>
        <taxon>50 kb inversion clade</taxon>
        <taxon>genistoids sensu lato</taxon>
        <taxon>core genistoids</taxon>
        <taxon>Genisteae</taxon>
        <taxon>Lupinus</taxon>
    </lineage>
</organism>
<sequence length="330" mass="36167">MSSFHVKSEMQKELKNVSLENLETETNMERINELENLNFQDDESLFDGFPASSLPNISNFGLLTGNVQDYSARSVVAGNNQTQTTESATYGNLVAPPFLLDDSHPLPWSPNSLDPLSNEALQDFPSSMVGLFSEGAGYQSQFEIPNMVQGSGNQMLNETNMQNSVTALLQSDPVEARAGTGKGIMNEQFITNQRSVVYPATWNTNTSPAPYPSYGSHSQFGTMPYNSLASKSSVPIRPMNPMGTRIEQVAPTLPNTMAPQFGRAPTMTSSSSWVQPLENVEIGGNNIGQSSSHKINARRIKNSLYEPTLGKSGYTFDPHIRAWEKLTRGN</sequence>
<proteinExistence type="predicted"/>
<evidence type="ECO:0000313" key="2">
    <source>
        <dbReference type="Proteomes" id="UP001497480"/>
    </source>
</evidence>